<dbReference type="InterPro" id="IPR050278">
    <property type="entry name" value="Serine_Prot_S9B/DPPIV"/>
</dbReference>
<keyword evidence="1" id="KW-0732">Signal</keyword>
<reference evidence="3 4" key="1">
    <citation type="submission" date="2013-08" db="EMBL/GenBank/DDBJ databases">
        <authorList>
            <person name="Durkin A.S."/>
            <person name="Haft D.R."/>
            <person name="McCorrison J."/>
            <person name="Torralba M."/>
            <person name="Gillis M."/>
            <person name="Haft D.H."/>
            <person name="Methe B."/>
            <person name="Sutton G."/>
            <person name="Nelson K.E."/>
        </authorList>
    </citation>
    <scope>NUCLEOTIDE SEQUENCE [LARGE SCALE GENOMIC DNA]</scope>
    <source>
        <strain evidence="3 4">F0068</strain>
    </source>
</reference>
<feature type="domain" description="Peptidase S9 prolyl oligopeptidase catalytic" evidence="2">
    <location>
        <begin position="675"/>
        <end position="844"/>
    </location>
</feature>
<comment type="caution">
    <text evidence="3">The sequence shown here is derived from an EMBL/GenBank/DDBJ whole genome shotgun (WGS) entry which is preliminary data.</text>
</comment>
<name>U2LH03_9BACT</name>
<dbReference type="InterPro" id="IPR011042">
    <property type="entry name" value="6-blade_b-propeller_TolB-like"/>
</dbReference>
<dbReference type="GO" id="GO:0008236">
    <property type="term" value="F:serine-type peptidase activity"/>
    <property type="evidence" value="ECO:0007669"/>
    <property type="project" value="InterPro"/>
</dbReference>
<dbReference type="Gene3D" id="2.120.10.30">
    <property type="entry name" value="TolB, C-terminal domain"/>
    <property type="match status" value="1"/>
</dbReference>
<feature type="signal peptide" evidence="1">
    <location>
        <begin position="1"/>
        <end position="22"/>
    </location>
</feature>
<dbReference type="GO" id="GO:0008239">
    <property type="term" value="F:dipeptidyl-peptidase activity"/>
    <property type="evidence" value="ECO:0007669"/>
    <property type="project" value="TreeGrafter"/>
</dbReference>
<accession>U2LH03</accession>
<dbReference type="InterPro" id="IPR029058">
    <property type="entry name" value="AB_hydrolase_fold"/>
</dbReference>
<dbReference type="SUPFAM" id="SSF53474">
    <property type="entry name" value="alpha/beta-Hydrolases"/>
    <property type="match status" value="1"/>
</dbReference>
<keyword evidence="3" id="KW-0378">Hydrolase</keyword>
<evidence type="ECO:0000313" key="4">
    <source>
        <dbReference type="Proteomes" id="UP000016600"/>
    </source>
</evidence>
<dbReference type="RefSeq" id="WP_021583395.1">
    <property type="nucleotide sequence ID" value="NZ_AWET01000008.1"/>
</dbReference>
<dbReference type="Proteomes" id="UP000016600">
    <property type="component" value="Unassembled WGS sequence"/>
</dbReference>
<organism evidence="3 4">
    <name type="scientific">Hoylesella pleuritidis F0068</name>
    <dbReference type="NCBI Taxonomy" id="1081904"/>
    <lineage>
        <taxon>Bacteria</taxon>
        <taxon>Pseudomonadati</taxon>
        <taxon>Bacteroidota</taxon>
        <taxon>Bacteroidia</taxon>
        <taxon>Bacteroidales</taxon>
        <taxon>Prevotellaceae</taxon>
        <taxon>Hoylesella</taxon>
    </lineage>
</organism>
<dbReference type="EMBL" id="AWET01000008">
    <property type="protein sequence ID" value="ERK03758.1"/>
    <property type="molecule type" value="Genomic_DNA"/>
</dbReference>
<evidence type="ECO:0000259" key="2">
    <source>
        <dbReference type="Pfam" id="PF00326"/>
    </source>
</evidence>
<protein>
    <submittedName>
        <fullName evidence="3">Peptidase, S9A/B/C family, catalytic domain protein</fullName>
        <ecNumber evidence="3">3.4.-.-</ecNumber>
    </submittedName>
</protein>
<gene>
    <name evidence="3" type="ORF">HMPREF1218_0045</name>
</gene>
<dbReference type="Gene3D" id="3.40.50.1820">
    <property type="entry name" value="alpha/beta hydrolase"/>
    <property type="match status" value="1"/>
</dbReference>
<evidence type="ECO:0000256" key="1">
    <source>
        <dbReference type="SAM" id="SignalP"/>
    </source>
</evidence>
<evidence type="ECO:0000313" key="3">
    <source>
        <dbReference type="EMBL" id="ERK03758.1"/>
    </source>
</evidence>
<dbReference type="AlphaFoldDB" id="U2LH03"/>
<dbReference type="PANTHER" id="PTHR11731">
    <property type="entry name" value="PROTEASE FAMILY S9B,C DIPEPTIDYL-PEPTIDASE IV-RELATED"/>
    <property type="match status" value="1"/>
</dbReference>
<dbReference type="PATRIC" id="fig|1081904.3.peg.466"/>
<dbReference type="SUPFAM" id="SSF82171">
    <property type="entry name" value="DPP6 N-terminal domain-like"/>
    <property type="match status" value="1"/>
</dbReference>
<sequence length="876" mass="100400">MKRAFFLQIFLLLIFVSNGATTDKNIEFHEFEYWNKLLGYDLSSDGNWAFWRLQYGDNVDSLFIRSTKGTKIYKYASASIPEFSKDGKWIAFSVPVPQTSGESTLSYQIKLVELATGCEKVFTGIERFSFSPNGRFIVLSSSGSQALSITLRELASGRSKSFVGIGEYAFSPDDRYLVYAMDAPESDRLSQIEIADLTDFRTTFPNIPKGRYTKLKWTPYGILLMKSKPEADVVIWEPVRKRLKVLSETIKQLLPPEMEISLGYTPVWSSDGKVLFFGLSRKRGTMTEAENKVEIWHWKDQEIMSRQKDRYYENIAQSRLCAWRPAENEWMLIEDSTMTGILAASADGTYVLCSDDRKYRPHFREPVRDVFLKNTRTGAIRPILDSTVLYPRFSVGGKYVYYFRDSLWRITDVATGQTVSVSLGANRPLADKTYDGAIDAVPSWGSLGIVNGDREFLFYDEYDIWSVTLPALKYKRLTHGREAGIRFRKMGKESFVWNGSQLLIGKSDSGEIGIYRYSTNGNHIRLLYGRNMYSRLIWDAKKKSCLFAQEDNTAPPILYYASDNCKVKRVLATTFKNCNQPKIEKSVLVSYTDNRGNKLQGALFFPANYQPGRKYPMVVKLYEKLSQQLDCFVYPSSRDAYNSMNYILQGYFVFLPDVTYERNHPGESAVACVTNAVRSVESLCRDIDPTRIGIIGHSWGAYQAVYLAARTSLFAACIAGAPLTNMISMYNSVYWENGKSNQELFETGQARLRQPWWEIPEHYRQNSPVFFADKINRPLLMSFGMEDRAVDWRQGLELYLTMRRLRKPCILLAYPNEGHTIGEIDNEKDQTRRFIQFFSTYLKGETAPSWIENGCPYMEKRVVSLKETEKSLSGGK</sequence>
<dbReference type="InterPro" id="IPR001375">
    <property type="entry name" value="Peptidase_S9_cat"/>
</dbReference>
<dbReference type="GO" id="GO:0006508">
    <property type="term" value="P:proteolysis"/>
    <property type="evidence" value="ECO:0007669"/>
    <property type="project" value="InterPro"/>
</dbReference>
<proteinExistence type="predicted"/>
<dbReference type="Pfam" id="PF00326">
    <property type="entry name" value="Peptidase_S9"/>
    <property type="match status" value="1"/>
</dbReference>
<keyword evidence="4" id="KW-1185">Reference proteome</keyword>
<feature type="chain" id="PRO_5004630394" evidence="1">
    <location>
        <begin position="23"/>
        <end position="876"/>
    </location>
</feature>
<dbReference type="EC" id="3.4.-.-" evidence="3"/>
<dbReference type="PANTHER" id="PTHR11731:SF193">
    <property type="entry name" value="DIPEPTIDYL PEPTIDASE 9"/>
    <property type="match status" value="1"/>
</dbReference>